<accession>A0ABZ1TTJ3</accession>
<comment type="function">
    <text evidence="8">Ferredoxins are iron-sulfur proteins that transfer electrons in a wide variety of metabolic reactions.</text>
</comment>
<sequence length="90" mass="9054">MTGREASGAAPAVIVQVDRDRCIGSGMCAATAPGSLALGADGLARPVREQPTGAAGEPLTSELADAVDFCPVEALSLYGVRDGRRIDPTG</sequence>
<keyword evidence="3 8" id="KW-0479">Metal-binding</keyword>
<reference evidence="10" key="1">
    <citation type="submission" date="2022-10" db="EMBL/GenBank/DDBJ databases">
        <title>The complete genomes of actinobacterial strains from the NBC collection.</title>
        <authorList>
            <person name="Joergensen T.S."/>
            <person name="Alvarez Arevalo M."/>
            <person name="Sterndorff E.B."/>
            <person name="Faurdal D."/>
            <person name="Vuksanovic O."/>
            <person name="Mourched A.-S."/>
            <person name="Charusanti P."/>
            <person name="Shaw S."/>
            <person name="Blin K."/>
            <person name="Weber T."/>
        </authorList>
    </citation>
    <scope>NUCLEOTIDE SEQUENCE</scope>
    <source>
        <strain evidence="10">NBC_00222</strain>
    </source>
</reference>
<dbReference type="Proteomes" id="UP001432222">
    <property type="component" value="Chromosome"/>
</dbReference>
<dbReference type="RefSeq" id="WP_328953304.1">
    <property type="nucleotide sequence ID" value="NZ_CP108110.1"/>
</dbReference>
<evidence type="ECO:0000256" key="6">
    <source>
        <dbReference type="ARBA" id="ARBA00023014"/>
    </source>
</evidence>
<keyword evidence="7" id="KW-0003">3Fe-4S</keyword>
<organism evidence="10 11">
    <name type="scientific">Kitasatospora purpeofusca</name>
    <dbReference type="NCBI Taxonomy" id="67352"/>
    <lineage>
        <taxon>Bacteria</taxon>
        <taxon>Bacillati</taxon>
        <taxon>Actinomycetota</taxon>
        <taxon>Actinomycetes</taxon>
        <taxon>Kitasatosporales</taxon>
        <taxon>Streptomycetaceae</taxon>
        <taxon>Kitasatospora</taxon>
    </lineage>
</organism>
<gene>
    <name evidence="10" type="ORF">OHA16_04110</name>
</gene>
<evidence type="ECO:0000313" key="11">
    <source>
        <dbReference type="Proteomes" id="UP001432222"/>
    </source>
</evidence>
<dbReference type="Pfam" id="PF13459">
    <property type="entry name" value="Fer4_15"/>
    <property type="match status" value="1"/>
</dbReference>
<evidence type="ECO:0000256" key="4">
    <source>
        <dbReference type="ARBA" id="ARBA00022982"/>
    </source>
</evidence>
<dbReference type="InterPro" id="IPR017896">
    <property type="entry name" value="4Fe4S_Fe-S-bd"/>
</dbReference>
<evidence type="ECO:0000259" key="9">
    <source>
        <dbReference type="PROSITE" id="PS51379"/>
    </source>
</evidence>
<feature type="domain" description="4Fe-4S ferredoxin-type" evidence="9">
    <location>
        <begin position="13"/>
        <end position="41"/>
    </location>
</feature>
<dbReference type="PRINTS" id="PR00352">
    <property type="entry name" value="3FE4SFRDOXIN"/>
</dbReference>
<evidence type="ECO:0000256" key="3">
    <source>
        <dbReference type="ARBA" id="ARBA00022723"/>
    </source>
</evidence>
<evidence type="ECO:0000256" key="7">
    <source>
        <dbReference type="ARBA" id="ARBA00023291"/>
    </source>
</evidence>
<dbReference type="SUPFAM" id="SSF54862">
    <property type="entry name" value="4Fe-4S ferredoxins"/>
    <property type="match status" value="1"/>
</dbReference>
<keyword evidence="11" id="KW-1185">Reference proteome</keyword>
<dbReference type="InterPro" id="IPR001080">
    <property type="entry name" value="3Fe4S_ferredoxin"/>
</dbReference>
<name>A0ABZ1TTJ3_9ACTN</name>
<dbReference type="PANTHER" id="PTHR36923">
    <property type="entry name" value="FERREDOXIN"/>
    <property type="match status" value="1"/>
</dbReference>
<evidence type="ECO:0000256" key="1">
    <source>
        <dbReference type="ARBA" id="ARBA00001927"/>
    </source>
</evidence>
<keyword evidence="5 8" id="KW-0408">Iron</keyword>
<dbReference type="EMBL" id="CP108110">
    <property type="protein sequence ID" value="WUQ82237.1"/>
    <property type="molecule type" value="Genomic_DNA"/>
</dbReference>
<keyword evidence="6 8" id="KW-0411">Iron-sulfur</keyword>
<dbReference type="Gene3D" id="3.30.70.20">
    <property type="match status" value="1"/>
</dbReference>
<comment type="cofactor">
    <cofactor evidence="1">
        <name>[3Fe-4S] cluster</name>
        <dbReference type="ChEBI" id="CHEBI:21137"/>
    </cofactor>
</comment>
<dbReference type="InterPro" id="IPR051269">
    <property type="entry name" value="Fe-S_cluster_ET"/>
</dbReference>
<dbReference type="PANTHER" id="PTHR36923:SF3">
    <property type="entry name" value="FERREDOXIN"/>
    <property type="match status" value="1"/>
</dbReference>
<keyword evidence="4 8" id="KW-0249">Electron transport</keyword>
<dbReference type="PROSITE" id="PS51379">
    <property type="entry name" value="4FE4S_FER_2"/>
    <property type="match status" value="1"/>
</dbReference>
<keyword evidence="2 8" id="KW-0813">Transport</keyword>
<evidence type="ECO:0000256" key="5">
    <source>
        <dbReference type="ARBA" id="ARBA00023004"/>
    </source>
</evidence>
<evidence type="ECO:0000256" key="8">
    <source>
        <dbReference type="RuleBase" id="RU368020"/>
    </source>
</evidence>
<evidence type="ECO:0000256" key="2">
    <source>
        <dbReference type="ARBA" id="ARBA00022448"/>
    </source>
</evidence>
<protein>
    <recommendedName>
        <fullName evidence="8">Ferredoxin</fullName>
    </recommendedName>
</protein>
<proteinExistence type="predicted"/>
<evidence type="ECO:0000313" key="10">
    <source>
        <dbReference type="EMBL" id="WUQ82237.1"/>
    </source>
</evidence>